<reference evidence="2" key="1">
    <citation type="submission" date="2014-01" db="EMBL/GenBank/DDBJ databases">
        <authorList>
            <person name="Brown-Elliot B."/>
            <person name="Wallace R."/>
            <person name="Lenaerts A."/>
            <person name="Ordway D."/>
            <person name="DeGroote M.A."/>
            <person name="Parker T."/>
            <person name="Sizemore C."/>
            <person name="Tallon L.J."/>
            <person name="Sadzewicz L.K."/>
            <person name="Sengamalay N."/>
            <person name="Fraser C.M."/>
            <person name="Hine E."/>
            <person name="Shefchek K.A."/>
            <person name="Das S.P."/>
            <person name="Tettelin H."/>
        </authorList>
    </citation>
    <scope>NUCLEOTIDE SEQUENCE [LARGE SCALE GENOMIC DNA]</scope>
    <source>
        <strain evidence="2">4042</strain>
    </source>
</reference>
<comment type="caution">
    <text evidence="2">The sequence shown here is derived from an EMBL/GenBank/DDBJ whole genome shotgun (WGS) entry which is preliminary data.</text>
</comment>
<feature type="compositionally biased region" description="Polar residues" evidence="1">
    <location>
        <begin position="36"/>
        <end position="47"/>
    </location>
</feature>
<evidence type="ECO:0000313" key="2">
    <source>
        <dbReference type="EMBL" id="EUA30537.1"/>
    </source>
</evidence>
<protein>
    <submittedName>
        <fullName evidence="2">Uncharacterized protein</fullName>
    </submittedName>
</protein>
<gene>
    <name evidence="2" type="ORF">I553_4794</name>
</gene>
<proteinExistence type="predicted"/>
<name>X8AF40_MYCXE</name>
<dbReference type="AlphaFoldDB" id="X8AF40"/>
<evidence type="ECO:0000256" key="1">
    <source>
        <dbReference type="SAM" id="MobiDB-lite"/>
    </source>
</evidence>
<accession>X8AF40</accession>
<dbReference type="EMBL" id="JAOB01000060">
    <property type="protein sequence ID" value="EUA30537.1"/>
    <property type="molecule type" value="Genomic_DNA"/>
</dbReference>
<sequence length="73" mass="8038">MLGREVDRCGASHHNLLAAPHDFAALTQFPQARARSSWNGRSSTLKSDSVAPSVMVEHDPLYATGPHRRKNQT</sequence>
<organism evidence="2">
    <name type="scientific">Mycobacterium xenopi 4042</name>
    <dbReference type="NCBI Taxonomy" id="1299334"/>
    <lineage>
        <taxon>Bacteria</taxon>
        <taxon>Bacillati</taxon>
        <taxon>Actinomycetota</taxon>
        <taxon>Actinomycetes</taxon>
        <taxon>Mycobacteriales</taxon>
        <taxon>Mycobacteriaceae</taxon>
        <taxon>Mycobacterium</taxon>
    </lineage>
</organism>
<feature type="region of interest" description="Disordered" evidence="1">
    <location>
        <begin position="36"/>
        <end position="73"/>
    </location>
</feature>